<comment type="caution">
    <text evidence="1">The sequence shown here is derived from an EMBL/GenBank/DDBJ whole genome shotgun (WGS) entry which is preliminary data.</text>
</comment>
<keyword evidence="2" id="KW-1185">Reference proteome</keyword>
<organism evidence="1 2">
    <name type="scientific">Triparma retinervis</name>
    <dbReference type="NCBI Taxonomy" id="2557542"/>
    <lineage>
        <taxon>Eukaryota</taxon>
        <taxon>Sar</taxon>
        <taxon>Stramenopiles</taxon>
        <taxon>Ochrophyta</taxon>
        <taxon>Bolidophyceae</taxon>
        <taxon>Parmales</taxon>
        <taxon>Triparmaceae</taxon>
        <taxon>Triparma</taxon>
    </lineage>
</organism>
<proteinExistence type="predicted"/>
<dbReference type="EMBL" id="BRXZ01003496">
    <property type="protein sequence ID" value="GMH55842.1"/>
    <property type="molecule type" value="Genomic_DNA"/>
</dbReference>
<dbReference type="OrthoDB" id="14535at2759"/>
<protein>
    <submittedName>
        <fullName evidence="1">Uncharacterized protein</fullName>
    </submittedName>
</protein>
<dbReference type="Proteomes" id="UP001165082">
    <property type="component" value="Unassembled WGS sequence"/>
</dbReference>
<reference evidence="1" key="1">
    <citation type="submission" date="2022-07" db="EMBL/GenBank/DDBJ databases">
        <title>Genome analysis of Parmales, a sister group of diatoms, reveals the evolutionary specialization of diatoms from phago-mixotrophs to photoautotrophs.</title>
        <authorList>
            <person name="Ban H."/>
            <person name="Sato S."/>
            <person name="Yoshikawa S."/>
            <person name="Kazumasa Y."/>
            <person name="Nakamura Y."/>
            <person name="Ichinomiya M."/>
            <person name="Saitoh K."/>
            <person name="Sato N."/>
            <person name="Blanc-Mathieu R."/>
            <person name="Endo H."/>
            <person name="Kuwata A."/>
            <person name="Ogata H."/>
        </authorList>
    </citation>
    <scope>NUCLEOTIDE SEQUENCE</scope>
</reference>
<evidence type="ECO:0000313" key="1">
    <source>
        <dbReference type="EMBL" id="GMH55842.1"/>
    </source>
</evidence>
<accession>A0A9W6ZK34</accession>
<sequence>MALKLAQKAAEKNLQNPVVALYRSMAKEVPKLEETLMQWKQKAQLMRLFEGVENTWRSEVVTSTSAPKTMAEEFEAIKGKVDTNDYGFESKGSVEGVIQKVGKGGVRVL</sequence>
<evidence type="ECO:0000313" key="2">
    <source>
        <dbReference type="Proteomes" id="UP001165082"/>
    </source>
</evidence>
<name>A0A9W6ZK34_9STRA</name>
<gene>
    <name evidence="1" type="ORF">TrRE_jg10499</name>
</gene>
<dbReference type="AlphaFoldDB" id="A0A9W6ZK34"/>